<dbReference type="Proteomes" id="UP000095229">
    <property type="component" value="Unassembled WGS sequence"/>
</dbReference>
<dbReference type="OrthoDB" id="5644649at2"/>
<dbReference type="AlphaFoldDB" id="A0A1E5JP64"/>
<protein>
    <submittedName>
        <fullName evidence="1">Uncharacterized protein</fullName>
    </submittedName>
</protein>
<keyword evidence="2" id="KW-1185">Reference proteome</keyword>
<dbReference type="RefSeq" id="WP_011946072.1">
    <property type="nucleotide sequence ID" value="NZ_CAAAIE010000001.1"/>
</dbReference>
<proteinExistence type="predicted"/>
<gene>
    <name evidence="1" type="ORF">lpari_02657</name>
</gene>
<evidence type="ECO:0000313" key="1">
    <source>
        <dbReference type="EMBL" id="OEH46319.1"/>
    </source>
</evidence>
<dbReference type="PATRIC" id="fig|45071.6.peg.3530"/>
<comment type="caution">
    <text evidence="1">The sequence shown here is derived from an EMBL/GenBank/DDBJ whole genome shotgun (WGS) entry which is preliminary data.</text>
</comment>
<name>A0A1E5JP64_9GAMM</name>
<evidence type="ECO:0000313" key="2">
    <source>
        <dbReference type="Proteomes" id="UP000095229"/>
    </source>
</evidence>
<reference evidence="1 2" key="1">
    <citation type="submission" date="2016-02" db="EMBL/GenBank/DDBJ databases">
        <title>Secondary metabolites in Legionella.</title>
        <authorList>
            <person name="Tobias N.J."/>
            <person name="Bode H.B."/>
        </authorList>
    </citation>
    <scope>NUCLEOTIDE SEQUENCE [LARGE SCALE GENOMIC DNA]</scope>
    <source>
        <strain evidence="1 2">DSM 19216</strain>
    </source>
</reference>
<organism evidence="1 2">
    <name type="scientific">Legionella parisiensis</name>
    <dbReference type="NCBI Taxonomy" id="45071"/>
    <lineage>
        <taxon>Bacteria</taxon>
        <taxon>Pseudomonadati</taxon>
        <taxon>Pseudomonadota</taxon>
        <taxon>Gammaproteobacteria</taxon>
        <taxon>Legionellales</taxon>
        <taxon>Legionellaceae</taxon>
        <taxon>Legionella</taxon>
    </lineage>
</organism>
<sequence>MRNFKYVVDDNFAKSEYLKNAPCYRTVICAAFLEYYTFNECEETLRLKIDELINSLKDKQEFRLLGMGNTKIYLEIYPVPMQNKCGFVVIDHTGGCFPLIIYPYPNKSFNGKPNLSRCLGLSRAIENIEQEKERIISLFIKYKNICDFFDDSGLTYDDFQNELHSFIYSTRDK</sequence>
<accession>A0A1E5JP64</accession>
<dbReference type="EMBL" id="LSOG01000069">
    <property type="protein sequence ID" value="OEH46319.1"/>
    <property type="molecule type" value="Genomic_DNA"/>
</dbReference>